<evidence type="ECO:0000256" key="3">
    <source>
        <dbReference type="ARBA" id="ARBA00022723"/>
    </source>
</evidence>
<evidence type="ECO:0000259" key="8">
    <source>
        <dbReference type="Pfam" id="PF03372"/>
    </source>
</evidence>
<dbReference type="NCBIfam" id="TIGR00633">
    <property type="entry name" value="xth"/>
    <property type="match status" value="1"/>
</dbReference>
<evidence type="ECO:0000313" key="9">
    <source>
        <dbReference type="EMBL" id="CAK0845923.1"/>
    </source>
</evidence>
<keyword evidence="10" id="KW-1185">Reference proteome</keyword>
<organism evidence="9 10">
    <name type="scientific">Prorocentrum cordatum</name>
    <dbReference type="NCBI Taxonomy" id="2364126"/>
    <lineage>
        <taxon>Eukaryota</taxon>
        <taxon>Sar</taxon>
        <taxon>Alveolata</taxon>
        <taxon>Dinophyceae</taxon>
        <taxon>Prorocentrales</taxon>
        <taxon>Prorocentraceae</taxon>
        <taxon>Prorocentrum</taxon>
    </lineage>
</organism>
<dbReference type="Proteomes" id="UP001189429">
    <property type="component" value="Unassembled WGS sequence"/>
</dbReference>
<evidence type="ECO:0000256" key="6">
    <source>
        <dbReference type="RuleBase" id="RU362131"/>
    </source>
</evidence>
<name>A0ABN9TK14_9DINO</name>
<comment type="cofactor">
    <cofactor evidence="6">
        <name>Mg(2+)</name>
        <dbReference type="ChEBI" id="CHEBI:18420"/>
    </cofactor>
    <cofactor evidence="6">
        <name>Mn(2+)</name>
        <dbReference type="ChEBI" id="CHEBI:29035"/>
    </cofactor>
    <text evidence="6">Probably binds two magnesium or manganese ions per subunit.</text>
</comment>
<feature type="compositionally biased region" description="Low complexity" evidence="7">
    <location>
        <begin position="89"/>
        <end position="98"/>
    </location>
</feature>
<sequence>MAPKKTGTAFAVALSTAFPESPATATPKAAPQPQALGSPAGAAGGTPAKAARGGRPKKATAEPDAAGGAAERAACATPPPRKRGGGAGKAVAEEAQGAPEAATEPPLKRGKSSSGALKLPVPRSPTPRAQQPPEGSRVLRLLSINVAGLRPVLAGDKAAVLKATVEREAPDVLCLSEHKLKGEDVGAAEERLRELLPEYTAARWAVSTAKKGYSGVAVLLRGPAAGAGQAAPIADPAAVAAAATEGMGEGLDKDTIISQEGRLLTLELPELLIVAAYVPNSGMDLKRLAYRTDRGLESCWDRSLGEYVCRLREARGKPVVVMGDMNCAHRVQDIWNMHERPDFPEGLSAKPVDAQYTGLTALKKQSGLTPEERLSLSSLLERAGLVDTFRAVHPEASGVFSFFSQRTVQNRPLNRGLRLDYALASDALCAHLRDGAPPAAALPRVHDSFILDECEQVADHSAVGCWVLLPPAAPAAEAAGGPQASA</sequence>
<feature type="compositionally biased region" description="Low complexity" evidence="7">
    <location>
        <begin position="22"/>
        <end position="51"/>
    </location>
</feature>
<comment type="similarity">
    <text evidence="2 6">Belongs to the DNA repair enzymes AP/ExoA family.</text>
</comment>
<dbReference type="PROSITE" id="PS00728">
    <property type="entry name" value="AP_NUCLEASE_F1_3"/>
    <property type="match status" value="1"/>
</dbReference>
<feature type="compositionally biased region" description="Low complexity" evidence="7">
    <location>
        <begin position="62"/>
        <end position="76"/>
    </location>
</feature>
<accession>A0ABN9TK14</accession>
<gene>
    <name evidence="9" type="ORF">PCOR1329_LOCUS39567</name>
</gene>
<dbReference type="PROSITE" id="PS51435">
    <property type="entry name" value="AP_NUCLEASE_F1_4"/>
    <property type="match status" value="1"/>
</dbReference>
<keyword evidence="6" id="KW-0227">DNA damage</keyword>
<evidence type="ECO:0000256" key="4">
    <source>
        <dbReference type="ARBA" id="ARBA00022801"/>
    </source>
</evidence>
<dbReference type="InterPro" id="IPR004808">
    <property type="entry name" value="AP_endonuc_1"/>
</dbReference>
<dbReference type="PANTHER" id="PTHR22748:SF6">
    <property type="entry name" value="DNA-(APURINIC OR APYRIMIDINIC SITE) ENDONUCLEASE"/>
    <property type="match status" value="1"/>
</dbReference>
<evidence type="ECO:0000313" key="10">
    <source>
        <dbReference type="Proteomes" id="UP001189429"/>
    </source>
</evidence>
<dbReference type="Gene3D" id="3.60.10.10">
    <property type="entry name" value="Endonuclease/exonuclease/phosphatase"/>
    <property type="match status" value="1"/>
</dbReference>
<comment type="cofactor">
    <cofactor evidence="1">
        <name>Mn(2+)</name>
        <dbReference type="ChEBI" id="CHEBI:29035"/>
    </cofactor>
</comment>
<reference evidence="9" key="1">
    <citation type="submission" date="2023-10" db="EMBL/GenBank/DDBJ databases">
        <authorList>
            <person name="Chen Y."/>
            <person name="Shah S."/>
            <person name="Dougan E. K."/>
            <person name="Thang M."/>
            <person name="Chan C."/>
        </authorList>
    </citation>
    <scope>NUCLEOTIDE SEQUENCE [LARGE SCALE GENOMIC DNA]</scope>
</reference>
<dbReference type="SUPFAM" id="SSF56219">
    <property type="entry name" value="DNase I-like"/>
    <property type="match status" value="1"/>
</dbReference>
<proteinExistence type="inferred from homology"/>
<keyword evidence="5 6" id="KW-0460">Magnesium</keyword>
<keyword evidence="6" id="KW-0234">DNA repair</keyword>
<keyword evidence="3 6" id="KW-0479">Metal-binding</keyword>
<protein>
    <recommendedName>
        <fullName evidence="6">DNA-(apurinic or apyrimidinic site) endonuclease</fullName>
        <ecNumber evidence="6">3.1.-.-</ecNumber>
    </recommendedName>
</protein>
<dbReference type="InterPro" id="IPR020848">
    <property type="entry name" value="AP_endonuclease_F1_CS"/>
</dbReference>
<feature type="domain" description="Endonuclease/exonuclease/phosphatase" evidence="8">
    <location>
        <begin position="142"/>
        <end position="431"/>
    </location>
</feature>
<dbReference type="PANTHER" id="PTHR22748">
    <property type="entry name" value="AP ENDONUCLEASE"/>
    <property type="match status" value="1"/>
</dbReference>
<keyword evidence="4" id="KW-0378">Hydrolase</keyword>
<evidence type="ECO:0000256" key="7">
    <source>
        <dbReference type="SAM" id="MobiDB-lite"/>
    </source>
</evidence>
<evidence type="ECO:0000256" key="1">
    <source>
        <dbReference type="ARBA" id="ARBA00001936"/>
    </source>
</evidence>
<comment type="caution">
    <text evidence="9">The sequence shown here is derived from an EMBL/GenBank/DDBJ whole genome shotgun (WGS) entry which is preliminary data.</text>
</comment>
<evidence type="ECO:0000256" key="5">
    <source>
        <dbReference type="ARBA" id="ARBA00022842"/>
    </source>
</evidence>
<dbReference type="InterPro" id="IPR005135">
    <property type="entry name" value="Endo/exonuclease/phosphatase"/>
</dbReference>
<dbReference type="InterPro" id="IPR036691">
    <property type="entry name" value="Endo/exonu/phosph_ase_sf"/>
</dbReference>
<dbReference type="EMBL" id="CAUYUJ010014778">
    <property type="protein sequence ID" value="CAK0845923.1"/>
    <property type="molecule type" value="Genomic_DNA"/>
</dbReference>
<evidence type="ECO:0000256" key="2">
    <source>
        <dbReference type="ARBA" id="ARBA00007092"/>
    </source>
</evidence>
<dbReference type="Pfam" id="PF03372">
    <property type="entry name" value="Exo_endo_phos"/>
    <property type="match status" value="1"/>
</dbReference>
<dbReference type="EC" id="3.1.-.-" evidence="6"/>
<feature type="region of interest" description="Disordered" evidence="7">
    <location>
        <begin position="19"/>
        <end position="136"/>
    </location>
</feature>